<evidence type="ECO:0000313" key="2">
    <source>
        <dbReference type="EMBL" id="MPC87404.1"/>
    </source>
</evidence>
<sequence>MSGPGHNQAKNGQVDLNFPSFAQLLRGSRVVVAYVVRCVSLESLQDEVSLIAPKKFPSSCNFGRRRKPSVSGRESECTSYE</sequence>
<protein>
    <submittedName>
        <fullName evidence="2">Uncharacterized protein</fullName>
    </submittedName>
</protein>
<keyword evidence="3" id="KW-1185">Reference proteome</keyword>
<comment type="caution">
    <text evidence="2">The sequence shown here is derived from an EMBL/GenBank/DDBJ whole genome shotgun (WGS) entry which is preliminary data.</text>
</comment>
<dbReference type="EMBL" id="VSRR010074413">
    <property type="protein sequence ID" value="MPC87404.1"/>
    <property type="molecule type" value="Genomic_DNA"/>
</dbReference>
<dbReference type="Proteomes" id="UP000324222">
    <property type="component" value="Unassembled WGS sequence"/>
</dbReference>
<reference evidence="2 3" key="1">
    <citation type="submission" date="2019-05" db="EMBL/GenBank/DDBJ databases">
        <title>Another draft genome of Portunus trituberculatus and its Hox gene families provides insights of decapod evolution.</title>
        <authorList>
            <person name="Jeong J.-H."/>
            <person name="Song I."/>
            <person name="Kim S."/>
            <person name="Choi T."/>
            <person name="Kim D."/>
            <person name="Ryu S."/>
            <person name="Kim W."/>
        </authorList>
    </citation>
    <scope>NUCLEOTIDE SEQUENCE [LARGE SCALE GENOMIC DNA]</scope>
    <source>
        <tissue evidence="2">Muscle</tissue>
    </source>
</reference>
<evidence type="ECO:0000313" key="3">
    <source>
        <dbReference type="Proteomes" id="UP000324222"/>
    </source>
</evidence>
<feature type="region of interest" description="Disordered" evidence="1">
    <location>
        <begin position="62"/>
        <end position="81"/>
    </location>
</feature>
<organism evidence="2 3">
    <name type="scientific">Portunus trituberculatus</name>
    <name type="common">Swimming crab</name>
    <name type="synonym">Neptunus trituberculatus</name>
    <dbReference type="NCBI Taxonomy" id="210409"/>
    <lineage>
        <taxon>Eukaryota</taxon>
        <taxon>Metazoa</taxon>
        <taxon>Ecdysozoa</taxon>
        <taxon>Arthropoda</taxon>
        <taxon>Crustacea</taxon>
        <taxon>Multicrustacea</taxon>
        <taxon>Malacostraca</taxon>
        <taxon>Eumalacostraca</taxon>
        <taxon>Eucarida</taxon>
        <taxon>Decapoda</taxon>
        <taxon>Pleocyemata</taxon>
        <taxon>Brachyura</taxon>
        <taxon>Eubrachyura</taxon>
        <taxon>Portunoidea</taxon>
        <taxon>Portunidae</taxon>
        <taxon>Portuninae</taxon>
        <taxon>Portunus</taxon>
    </lineage>
</organism>
<dbReference type="AlphaFoldDB" id="A0A5B7J4F4"/>
<proteinExistence type="predicted"/>
<accession>A0A5B7J4F4</accession>
<gene>
    <name evidence="2" type="ORF">E2C01_082265</name>
</gene>
<evidence type="ECO:0000256" key="1">
    <source>
        <dbReference type="SAM" id="MobiDB-lite"/>
    </source>
</evidence>
<name>A0A5B7J4F4_PORTR</name>